<organism evidence="2 3">
    <name type="scientific">Membranihabitans marinus</name>
    <dbReference type="NCBI Taxonomy" id="1227546"/>
    <lineage>
        <taxon>Bacteria</taxon>
        <taxon>Pseudomonadati</taxon>
        <taxon>Bacteroidota</taxon>
        <taxon>Saprospiria</taxon>
        <taxon>Saprospirales</taxon>
        <taxon>Saprospiraceae</taxon>
        <taxon>Membranihabitans</taxon>
    </lineage>
</organism>
<feature type="chain" id="PRO_5037706682" evidence="1">
    <location>
        <begin position="21"/>
        <end position="391"/>
    </location>
</feature>
<dbReference type="GO" id="GO:0016787">
    <property type="term" value="F:hydrolase activity"/>
    <property type="evidence" value="ECO:0007669"/>
    <property type="project" value="UniProtKB-KW"/>
</dbReference>
<dbReference type="SUPFAM" id="SSF50939">
    <property type="entry name" value="Sialidases"/>
    <property type="match status" value="1"/>
</dbReference>
<dbReference type="EMBL" id="JAHVHU010000012">
    <property type="protein sequence ID" value="MBY5959190.1"/>
    <property type="molecule type" value="Genomic_DNA"/>
</dbReference>
<dbReference type="AlphaFoldDB" id="A0A953L9U2"/>
<name>A0A953L9U2_9BACT</name>
<evidence type="ECO:0000313" key="2">
    <source>
        <dbReference type="EMBL" id="MBY5959190.1"/>
    </source>
</evidence>
<dbReference type="InterPro" id="IPR036278">
    <property type="entry name" value="Sialidase_sf"/>
</dbReference>
<comment type="caution">
    <text evidence="2">The sequence shown here is derived from an EMBL/GenBank/DDBJ whole genome shotgun (WGS) entry which is preliminary data.</text>
</comment>
<accession>A0A953L9U2</accession>
<keyword evidence="2" id="KW-0378">Hydrolase</keyword>
<evidence type="ECO:0000256" key="1">
    <source>
        <dbReference type="SAM" id="SignalP"/>
    </source>
</evidence>
<dbReference type="Gene3D" id="2.120.10.10">
    <property type="match status" value="1"/>
</dbReference>
<protein>
    <submittedName>
        <fullName evidence="2">Glycoside hydrolase</fullName>
    </submittedName>
</protein>
<dbReference type="RefSeq" id="WP_222580729.1">
    <property type="nucleotide sequence ID" value="NZ_JAHVHU010000012.1"/>
</dbReference>
<gene>
    <name evidence="2" type="ORF">KUV50_13640</name>
</gene>
<sequence length="391" mass="44842">MLRKLPLLLLFVCCSQWSMSQQYDPSLVPGIVVTHSPQSSGKYIGSPSIAILPNGHYVASHDFFGPESNEHESATSRIFVSKNKGRTWTQIAELQDAFWSKLFVHQNDLYFLGTHKHHGNTLLRKSTDSGRTWTQPTDRKNGLLLEGEYHCAPGPVLIHDGRLWRAMESAMGTPKRWGKRYGNFMMSAPVEADLLDAGNWTISNTLYRDTSYLNGNFNAWIEGNAVVDREGQLWNILRVDDKSTIEEKAAFVRISTDGKKASFDPQTGFKPFPGGAKKFTIRYDKSSDRYWMIANYIPADIKKYNPTINPATVRNTQALMSSRDLVNWELERILLHHREMKYHGFQYIDWQFDGRNIIYLSRTAYDDGLGGAHNNHDANFLTFHRIRNFRK</sequence>
<keyword evidence="1" id="KW-0732">Signal</keyword>
<keyword evidence="3" id="KW-1185">Reference proteome</keyword>
<feature type="signal peptide" evidence="1">
    <location>
        <begin position="1"/>
        <end position="20"/>
    </location>
</feature>
<proteinExistence type="predicted"/>
<reference evidence="2" key="1">
    <citation type="submission" date="2021-06" db="EMBL/GenBank/DDBJ databases">
        <title>44 bacteria genomes isolated from Dapeng, Shenzhen.</title>
        <authorList>
            <person name="Zheng W."/>
            <person name="Yu S."/>
            <person name="Huang Y."/>
        </authorList>
    </citation>
    <scope>NUCLEOTIDE SEQUENCE</scope>
    <source>
        <strain evidence="2">DP5N28-2</strain>
    </source>
</reference>
<evidence type="ECO:0000313" key="3">
    <source>
        <dbReference type="Proteomes" id="UP000753961"/>
    </source>
</evidence>
<dbReference type="Proteomes" id="UP000753961">
    <property type="component" value="Unassembled WGS sequence"/>
</dbReference>
<dbReference type="CDD" id="cd15482">
    <property type="entry name" value="Sialidase_non-viral"/>
    <property type="match status" value="1"/>
</dbReference>